<feature type="active site" description="Proton donor/acceptor" evidence="6">
    <location>
        <position position="195"/>
    </location>
</feature>
<keyword evidence="11" id="KW-1185">Reference proteome</keyword>
<dbReference type="PANTHER" id="PTHR30582">
    <property type="entry name" value="L,D-TRANSPEPTIDASE"/>
    <property type="match status" value="1"/>
</dbReference>
<feature type="transmembrane region" description="Helical" evidence="8">
    <location>
        <begin position="18"/>
        <end position="37"/>
    </location>
</feature>
<sequence length="245" mass="26964">MDQVHQTVSRIRRNGYEAVIAGALVAVCLIMGLIIGLRTTHGDNTPQMRQAQTMGQEATTPLKPKSSVREPSRKQSQPSQPTRPSQRAQSKTGGNKGQTLAIDWRKPTGGKQPNLAAYRNLSVEVDLAKQRVYVLSGKKTIYTAVVSTGMNGSTPRGHFVAGDHSDTPRGASFFNTREKMGAKNWIRIQGDILFHSVPTDEKESYITSEARKLGRPASHGCVRMSVADSKWFFDQLPDGTPVRIY</sequence>
<name>E6K2F7_PARDN</name>
<dbReference type="KEGG" id="pdo:PSDT_0063"/>
<keyword evidence="5 6" id="KW-0961">Cell wall biogenesis/degradation</keyword>
<dbReference type="GO" id="GO:0008360">
    <property type="term" value="P:regulation of cell shape"/>
    <property type="evidence" value="ECO:0007669"/>
    <property type="project" value="UniProtKB-UniRule"/>
</dbReference>
<dbReference type="GO" id="GO:0005576">
    <property type="term" value="C:extracellular region"/>
    <property type="evidence" value="ECO:0007669"/>
    <property type="project" value="TreeGrafter"/>
</dbReference>
<comment type="pathway">
    <text evidence="1 6">Cell wall biogenesis; peptidoglycan biosynthesis.</text>
</comment>
<keyword evidence="8" id="KW-0812">Transmembrane</keyword>
<dbReference type="AlphaFoldDB" id="E6K2F7"/>
<feature type="active site" description="Nucleophile" evidence="6">
    <location>
        <position position="221"/>
    </location>
</feature>
<evidence type="ECO:0000256" key="1">
    <source>
        <dbReference type="ARBA" id="ARBA00004752"/>
    </source>
</evidence>
<evidence type="ECO:0000259" key="9">
    <source>
        <dbReference type="PROSITE" id="PS52029"/>
    </source>
</evidence>
<evidence type="ECO:0000256" key="6">
    <source>
        <dbReference type="PROSITE-ProRule" id="PRU01373"/>
    </source>
</evidence>
<dbReference type="Pfam" id="PF03734">
    <property type="entry name" value="YkuD"/>
    <property type="match status" value="1"/>
</dbReference>
<dbReference type="PATRIC" id="fig|864564.6.peg.71"/>
<dbReference type="Gene3D" id="2.40.440.10">
    <property type="entry name" value="L,D-transpeptidase catalytic domain-like"/>
    <property type="match status" value="1"/>
</dbReference>
<dbReference type="PANTHER" id="PTHR30582:SF2">
    <property type="entry name" value="L,D-TRANSPEPTIDASE YCIB-RELATED"/>
    <property type="match status" value="1"/>
</dbReference>
<dbReference type="InterPro" id="IPR005490">
    <property type="entry name" value="LD_TPept_cat_dom"/>
</dbReference>
<evidence type="ECO:0000256" key="7">
    <source>
        <dbReference type="SAM" id="MobiDB-lite"/>
    </source>
</evidence>
<dbReference type="UniPathway" id="UPA00219"/>
<dbReference type="SUPFAM" id="SSF141523">
    <property type="entry name" value="L,D-transpeptidase catalytic domain-like"/>
    <property type="match status" value="1"/>
</dbReference>
<keyword evidence="8" id="KW-0472">Membrane</keyword>
<feature type="compositionally biased region" description="Low complexity" evidence="7">
    <location>
        <begin position="74"/>
        <end position="90"/>
    </location>
</feature>
<reference evidence="10 11" key="1">
    <citation type="submission" date="2010-12" db="EMBL/GenBank/DDBJ databases">
        <authorList>
            <person name="Muzny D."/>
            <person name="Qin X."/>
            <person name="Buhay C."/>
            <person name="Dugan-Rocha S."/>
            <person name="Ding Y."/>
            <person name="Chen G."/>
            <person name="Hawes A."/>
            <person name="Holder M."/>
            <person name="Jhangiani S."/>
            <person name="Johnson A."/>
            <person name="Khan Z."/>
            <person name="Li Z."/>
            <person name="Liu W."/>
            <person name="Liu X."/>
            <person name="Perez L."/>
            <person name="Shen H."/>
            <person name="Wang Q."/>
            <person name="Watt J."/>
            <person name="Xi L."/>
            <person name="Xin Y."/>
            <person name="Zhou J."/>
            <person name="Deng J."/>
            <person name="Jiang H."/>
            <person name="Liu Y."/>
            <person name="Qu J."/>
            <person name="Song X.-Z."/>
            <person name="Zhang L."/>
            <person name="Villasana D."/>
            <person name="Johnson A."/>
            <person name="Liu J."/>
            <person name="Liyanage D."/>
            <person name="Lorensuhewa L."/>
            <person name="Robinson T."/>
            <person name="Song A."/>
            <person name="Song B.-B."/>
            <person name="Dinh H."/>
            <person name="Thornton R."/>
            <person name="Coyle M."/>
            <person name="Francisco L."/>
            <person name="Jackson L."/>
            <person name="Javaid M."/>
            <person name="Korchina V."/>
            <person name="Kovar C."/>
            <person name="Mata R."/>
            <person name="Mathew T."/>
            <person name="Ngo R."/>
            <person name="Nguyen L."/>
            <person name="Nguyen N."/>
            <person name="Okwuonu G."/>
            <person name="Ongeri F."/>
            <person name="Pham C."/>
            <person name="Simmons D."/>
            <person name="Wilczek-Boney K."/>
            <person name="Hale W."/>
            <person name="Jakkamsetti A."/>
            <person name="Pham P."/>
            <person name="Ruth R."/>
            <person name="San Lucas F."/>
            <person name="Warren J."/>
            <person name="Zhang J."/>
            <person name="Zhao Z."/>
            <person name="Zhou C."/>
            <person name="Zhu D."/>
            <person name="Lee S."/>
            <person name="Bess C."/>
            <person name="Blankenburg K."/>
            <person name="Forbes L."/>
            <person name="Fu Q."/>
            <person name="Gubbala S."/>
            <person name="Hirani K."/>
            <person name="Jayaseelan J.C."/>
            <person name="Lara F."/>
            <person name="Munidasa M."/>
            <person name="Palculict T."/>
            <person name="Patil S."/>
            <person name="Pu L.-L."/>
            <person name="Saada N."/>
            <person name="Tang L."/>
            <person name="Weissenberger G."/>
            <person name="Zhu Y."/>
            <person name="Hemphill L."/>
            <person name="Shang Y."/>
            <person name="Youmans B."/>
            <person name="Ayvaz T."/>
            <person name="Ross M."/>
            <person name="Santibanez J."/>
            <person name="Aqrawi P."/>
            <person name="Gross S."/>
            <person name="Joshi V."/>
            <person name="Fowler G."/>
            <person name="Nazareth L."/>
            <person name="Reid J."/>
            <person name="Worley K."/>
            <person name="Petrosino J."/>
            <person name="Highlander S."/>
            <person name="Gibbs R."/>
        </authorList>
    </citation>
    <scope>NUCLEOTIDE SEQUENCE [LARGE SCALE GENOMIC DNA]</scope>
    <source>
        <strain evidence="10 11">DSM 10105</strain>
    </source>
</reference>
<keyword evidence="4 6" id="KW-0573">Peptidoglycan synthesis</keyword>
<keyword evidence="2" id="KW-0808">Transferase</keyword>
<dbReference type="InterPro" id="IPR038063">
    <property type="entry name" value="Transpep_catalytic_dom"/>
</dbReference>
<evidence type="ECO:0000256" key="2">
    <source>
        <dbReference type="ARBA" id="ARBA00022679"/>
    </source>
</evidence>
<dbReference type="GO" id="GO:0016740">
    <property type="term" value="F:transferase activity"/>
    <property type="evidence" value="ECO:0007669"/>
    <property type="project" value="UniProtKB-KW"/>
</dbReference>
<evidence type="ECO:0000256" key="5">
    <source>
        <dbReference type="ARBA" id="ARBA00023316"/>
    </source>
</evidence>
<proteinExistence type="predicted"/>
<dbReference type="RefSeq" id="WP_006290810.1">
    <property type="nucleotide sequence ID" value="NZ_AP012333.1"/>
</dbReference>
<feature type="region of interest" description="Disordered" evidence="7">
    <location>
        <begin position="40"/>
        <end position="111"/>
    </location>
</feature>
<feature type="compositionally biased region" description="Polar residues" evidence="7">
    <location>
        <begin position="42"/>
        <end position="59"/>
    </location>
</feature>
<protein>
    <submittedName>
        <fullName evidence="10">ErfK/YbiS/YcfS/YnhG</fullName>
    </submittedName>
</protein>
<keyword evidence="8" id="KW-1133">Transmembrane helix</keyword>
<dbReference type="EMBL" id="AEON01000002">
    <property type="protein sequence ID" value="EFT82945.1"/>
    <property type="molecule type" value="Genomic_DNA"/>
</dbReference>
<evidence type="ECO:0000256" key="8">
    <source>
        <dbReference type="SAM" id="Phobius"/>
    </source>
</evidence>
<dbReference type="CDD" id="cd16913">
    <property type="entry name" value="YkuD_like"/>
    <property type="match status" value="1"/>
</dbReference>
<dbReference type="PROSITE" id="PS52029">
    <property type="entry name" value="LD_TPASE"/>
    <property type="match status" value="1"/>
</dbReference>
<dbReference type="Proteomes" id="UP000004946">
    <property type="component" value="Chromosome"/>
</dbReference>
<dbReference type="GO" id="GO:0018104">
    <property type="term" value="P:peptidoglycan-protein cross-linking"/>
    <property type="evidence" value="ECO:0007669"/>
    <property type="project" value="TreeGrafter"/>
</dbReference>
<evidence type="ECO:0000313" key="11">
    <source>
        <dbReference type="Proteomes" id="UP000004946"/>
    </source>
</evidence>
<evidence type="ECO:0000256" key="3">
    <source>
        <dbReference type="ARBA" id="ARBA00022960"/>
    </source>
</evidence>
<dbReference type="eggNOG" id="COG1376">
    <property type="taxonomic scope" value="Bacteria"/>
</dbReference>
<accession>E6K2F7</accession>
<feature type="domain" description="L,D-TPase catalytic" evidence="9">
    <location>
        <begin position="121"/>
        <end position="245"/>
    </location>
</feature>
<dbReference type="GO" id="GO:0071972">
    <property type="term" value="F:peptidoglycan L,D-transpeptidase activity"/>
    <property type="evidence" value="ECO:0007669"/>
    <property type="project" value="TreeGrafter"/>
</dbReference>
<dbReference type="GO" id="GO:0071555">
    <property type="term" value="P:cell wall organization"/>
    <property type="evidence" value="ECO:0007669"/>
    <property type="project" value="UniProtKB-UniRule"/>
</dbReference>
<evidence type="ECO:0000256" key="4">
    <source>
        <dbReference type="ARBA" id="ARBA00022984"/>
    </source>
</evidence>
<organism evidence="10 11">
    <name type="scientific">Parascardovia denticolens DSM 10105 = JCM 12538</name>
    <dbReference type="NCBI Taxonomy" id="864564"/>
    <lineage>
        <taxon>Bacteria</taxon>
        <taxon>Bacillati</taxon>
        <taxon>Actinomycetota</taxon>
        <taxon>Actinomycetes</taxon>
        <taxon>Bifidobacteriales</taxon>
        <taxon>Bifidobacteriaceae</taxon>
        <taxon>Parascardovia</taxon>
    </lineage>
</organism>
<evidence type="ECO:0000313" key="10">
    <source>
        <dbReference type="EMBL" id="EFT82945.1"/>
    </source>
</evidence>
<dbReference type="InterPro" id="IPR050979">
    <property type="entry name" value="LD-transpeptidase"/>
</dbReference>
<dbReference type="HOGENOM" id="CLU_089260_0_0_11"/>
<keyword evidence="3 6" id="KW-0133">Cell shape</keyword>
<comment type="caution">
    <text evidence="10">The sequence shown here is derived from an EMBL/GenBank/DDBJ whole genome shotgun (WGS) entry which is preliminary data.</text>
</comment>
<gene>
    <name evidence="10" type="ORF">HMPREF0620_1630</name>
</gene>